<sequence length="68" mass="8229">MGIFTSEPKRYEIDGTQLFCQFCKNDTFDTRYEQLHSPMRTFFSVEWTDKTATCFVCSKCGYMHWFMR</sequence>
<gene>
    <name evidence="1" type="ORF">MUY27_16900</name>
</gene>
<evidence type="ECO:0008006" key="3">
    <source>
        <dbReference type="Google" id="ProtNLM"/>
    </source>
</evidence>
<dbReference type="EMBL" id="JALJEJ010000009">
    <property type="protein sequence ID" value="MCJ8211399.1"/>
    <property type="molecule type" value="Genomic_DNA"/>
</dbReference>
<reference evidence="1" key="1">
    <citation type="submission" date="2022-04" db="EMBL/GenBank/DDBJ databases">
        <title>Mucilaginibacter sp. RS28 isolated from freshwater.</title>
        <authorList>
            <person name="Ko S.-R."/>
        </authorList>
    </citation>
    <scope>NUCLEOTIDE SEQUENCE</scope>
    <source>
        <strain evidence="1">RS28</strain>
    </source>
</reference>
<comment type="caution">
    <text evidence="1">The sequence shown here is derived from an EMBL/GenBank/DDBJ whole genome shotgun (WGS) entry which is preliminary data.</text>
</comment>
<keyword evidence="2" id="KW-1185">Reference proteome</keyword>
<protein>
    <recommendedName>
        <fullName evidence="3">DNA-binding protein</fullName>
    </recommendedName>
</protein>
<dbReference type="AlphaFoldDB" id="A0A9X1XAX4"/>
<dbReference type="Proteomes" id="UP001139450">
    <property type="component" value="Unassembled WGS sequence"/>
</dbReference>
<organism evidence="1 2">
    <name type="scientific">Mucilaginibacter straminoryzae</name>
    <dbReference type="NCBI Taxonomy" id="2932774"/>
    <lineage>
        <taxon>Bacteria</taxon>
        <taxon>Pseudomonadati</taxon>
        <taxon>Bacteroidota</taxon>
        <taxon>Sphingobacteriia</taxon>
        <taxon>Sphingobacteriales</taxon>
        <taxon>Sphingobacteriaceae</taxon>
        <taxon>Mucilaginibacter</taxon>
    </lineage>
</organism>
<accession>A0A9X1XAX4</accession>
<name>A0A9X1XAX4_9SPHI</name>
<evidence type="ECO:0000313" key="2">
    <source>
        <dbReference type="Proteomes" id="UP001139450"/>
    </source>
</evidence>
<evidence type="ECO:0000313" key="1">
    <source>
        <dbReference type="EMBL" id="MCJ8211399.1"/>
    </source>
</evidence>
<dbReference type="RefSeq" id="WP_245131974.1">
    <property type="nucleotide sequence ID" value="NZ_JALJEJ010000009.1"/>
</dbReference>
<proteinExistence type="predicted"/>